<dbReference type="GO" id="GO:0045926">
    <property type="term" value="P:negative regulation of growth"/>
    <property type="evidence" value="ECO:0007669"/>
    <property type="project" value="InterPro"/>
</dbReference>
<proteinExistence type="predicted"/>
<dbReference type="EMBL" id="CM000765">
    <property type="protein sequence ID" value="OQU82202.1"/>
    <property type="molecule type" value="Genomic_DNA"/>
</dbReference>
<dbReference type="GO" id="GO:0006952">
    <property type="term" value="P:defense response"/>
    <property type="evidence" value="ECO:0007669"/>
    <property type="project" value="InterPro"/>
</dbReference>
<accession>A0A1Z5REP4</accession>
<dbReference type="eggNOG" id="ENOG502SV4N">
    <property type="taxonomic scope" value="Eukaryota"/>
</dbReference>
<reference evidence="2" key="2">
    <citation type="journal article" date="2018" name="Plant J.">
        <title>The Sorghum bicolor reference genome: improved assembly, gene annotations, a transcriptome atlas, and signatures of genome organization.</title>
        <authorList>
            <person name="McCormick R.F."/>
            <person name="Truong S.K."/>
            <person name="Sreedasyam A."/>
            <person name="Jenkins J."/>
            <person name="Shu S."/>
            <person name="Sims D."/>
            <person name="Kennedy M."/>
            <person name="Amirebrahimi M."/>
            <person name="Weers B.D."/>
            <person name="McKinley B."/>
            <person name="Mattison A."/>
            <person name="Morishige D.T."/>
            <person name="Grimwood J."/>
            <person name="Schmutz J."/>
            <person name="Mullet J.E."/>
        </authorList>
    </citation>
    <scope>NUCLEOTIDE SEQUENCE [LARGE SCALE GENOMIC DNA]</scope>
    <source>
        <strain evidence="2">cv. BTx623</strain>
    </source>
</reference>
<dbReference type="InParanoid" id="A0A1Z5REP4"/>
<evidence type="ECO:0000313" key="2">
    <source>
        <dbReference type="Proteomes" id="UP000000768"/>
    </source>
</evidence>
<dbReference type="Gramene" id="OQU82202">
    <property type="protein sequence ID" value="OQU82202"/>
    <property type="gene ID" value="SORBI_3006G190850"/>
</dbReference>
<keyword evidence="2" id="KW-1185">Reference proteome</keyword>
<dbReference type="InterPro" id="IPR015791">
    <property type="entry name" value="Antimic/Inh_G_crystallin-like"/>
</dbReference>
<evidence type="ECO:0000313" key="1">
    <source>
        <dbReference type="EMBL" id="OQU82202.1"/>
    </source>
</evidence>
<organism evidence="1 2">
    <name type="scientific">Sorghum bicolor</name>
    <name type="common">Sorghum</name>
    <name type="synonym">Sorghum vulgare</name>
    <dbReference type="NCBI Taxonomy" id="4558"/>
    <lineage>
        <taxon>Eukaryota</taxon>
        <taxon>Viridiplantae</taxon>
        <taxon>Streptophyta</taxon>
        <taxon>Embryophyta</taxon>
        <taxon>Tracheophyta</taxon>
        <taxon>Spermatophyta</taxon>
        <taxon>Magnoliopsida</taxon>
        <taxon>Liliopsida</taxon>
        <taxon>Poales</taxon>
        <taxon>Poaceae</taxon>
        <taxon>PACMAD clade</taxon>
        <taxon>Panicoideae</taxon>
        <taxon>Andropogonodae</taxon>
        <taxon>Andropogoneae</taxon>
        <taxon>Sorghinae</taxon>
        <taxon>Sorghum</taxon>
    </lineage>
</organism>
<sequence>MASKRTATMFAVVAIAVIVIAAATTVVAVSDGSGPRSYLTSWGGPGCTSSGKKGHIASAGSCGCNHIRFHGGHEFNFRGETATLYTEPGCAGTPYQVFEDTQACGDFGWRSIHIDC</sequence>
<dbReference type="AlphaFoldDB" id="A0A1Z5REP4"/>
<dbReference type="InterPro" id="IPR011024">
    <property type="entry name" value="G_crystallin-like"/>
</dbReference>
<dbReference type="SUPFAM" id="SSF49695">
    <property type="entry name" value="gamma-Crystallin-like"/>
    <property type="match status" value="1"/>
</dbReference>
<dbReference type="KEGG" id="sbi:8060438"/>
<evidence type="ECO:0008006" key="3">
    <source>
        <dbReference type="Google" id="ProtNLM"/>
    </source>
</evidence>
<name>A0A1Z5REP4_SORBI</name>
<dbReference type="Gene3D" id="2.60.20.30">
    <property type="match status" value="1"/>
</dbReference>
<protein>
    <recommendedName>
        <fullName evidence="3">Antimicrobial peptide 1</fullName>
    </recommendedName>
</protein>
<dbReference type="InterPro" id="IPR015201">
    <property type="entry name" value="Antimicrobial_MiAMP1"/>
</dbReference>
<dbReference type="OrthoDB" id="643602at2759"/>
<dbReference type="Pfam" id="PF09117">
    <property type="entry name" value="MiAMP1"/>
    <property type="match status" value="1"/>
</dbReference>
<dbReference type="OMA" id="WHSIHID"/>
<gene>
    <name evidence="1" type="ORF">SORBI_3006G190850</name>
</gene>
<reference evidence="1 2" key="1">
    <citation type="journal article" date="2009" name="Nature">
        <title>The Sorghum bicolor genome and the diversification of grasses.</title>
        <authorList>
            <person name="Paterson A.H."/>
            <person name="Bowers J.E."/>
            <person name="Bruggmann R."/>
            <person name="Dubchak I."/>
            <person name="Grimwood J."/>
            <person name="Gundlach H."/>
            <person name="Haberer G."/>
            <person name="Hellsten U."/>
            <person name="Mitros T."/>
            <person name="Poliakov A."/>
            <person name="Schmutz J."/>
            <person name="Spannagl M."/>
            <person name="Tang H."/>
            <person name="Wang X."/>
            <person name="Wicker T."/>
            <person name="Bharti A.K."/>
            <person name="Chapman J."/>
            <person name="Feltus F.A."/>
            <person name="Gowik U."/>
            <person name="Grigoriev I.V."/>
            <person name="Lyons E."/>
            <person name="Maher C.A."/>
            <person name="Martis M."/>
            <person name="Narechania A."/>
            <person name="Otillar R.P."/>
            <person name="Penning B.W."/>
            <person name="Salamov A.A."/>
            <person name="Wang Y."/>
            <person name="Zhang L."/>
            <person name="Carpita N.C."/>
            <person name="Freeling M."/>
            <person name="Gingle A.R."/>
            <person name="Hash C.T."/>
            <person name="Keller B."/>
            <person name="Klein P."/>
            <person name="Kresovich S."/>
            <person name="McCann M.C."/>
            <person name="Ming R."/>
            <person name="Peterson D.G."/>
            <person name="Mehboob-ur-Rahman"/>
            <person name="Ware D."/>
            <person name="Westhoff P."/>
            <person name="Mayer K.F."/>
            <person name="Messing J."/>
            <person name="Rokhsar D.S."/>
        </authorList>
    </citation>
    <scope>NUCLEOTIDE SEQUENCE [LARGE SCALE GENOMIC DNA]</scope>
    <source>
        <strain evidence="2">cv. BTx623</strain>
    </source>
</reference>
<dbReference type="Proteomes" id="UP000000768">
    <property type="component" value="Chromosome 6"/>
</dbReference>